<accession>A0A0L6VVZ1</accession>
<protein>
    <submittedName>
        <fullName evidence="2">Uncharacterized protein</fullName>
    </submittedName>
</protein>
<organism evidence="2 3">
    <name type="scientific">Puccinia sorghi</name>
    <dbReference type="NCBI Taxonomy" id="27349"/>
    <lineage>
        <taxon>Eukaryota</taxon>
        <taxon>Fungi</taxon>
        <taxon>Dikarya</taxon>
        <taxon>Basidiomycota</taxon>
        <taxon>Pucciniomycotina</taxon>
        <taxon>Pucciniomycetes</taxon>
        <taxon>Pucciniales</taxon>
        <taxon>Pucciniaceae</taxon>
        <taxon>Puccinia</taxon>
    </lineage>
</organism>
<feature type="region of interest" description="Disordered" evidence="1">
    <location>
        <begin position="1"/>
        <end position="48"/>
    </location>
</feature>
<reference evidence="2 3" key="1">
    <citation type="submission" date="2015-08" db="EMBL/GenBank/DDBJ databases">
        <title>Next Generation Sequencing and Analysis of the Genome of Puccinia sorghi L Schw, the Causal Agent of Maize Common Rust.</title>
        <authorList>
            <person name="Rochi L."/>
            <person name="Burguener G."/>
            <person name="Darino M."/>
            <person name="Turjanski A."/>
            <person name="Kreff E."/>
            <person name="Dieguez M.J."/>
            <person name="Sacco F."/>
        </authorList>
    </citation>
    <scope>NUCLEOTIDE SEQUENCE [LARGE SCALE GENOMIC DNA]</scope>
    <source>
        <strain evidence="2 3">RO10H11247</strain>
    </source>
</reference>
<feature type="non-terminal residue" evidence="2">
    <location>
        <position position="1"/>
    </location>
</feature>
<dbReference type="Proteomes" id="UP000037035">
    <property type="component" value="Unassembled WGS sequence"/>
</dbReference>
<name>A0A0L6VVZ1_9BASI</name>
<dbReference type="VEuPathDB" id="FungiDB:VP01_10317g1"/>
<gene>
    <name evidence="2" type="ORF">VP01_10317g1</name>
</gene>
<sequence length="132" mass="14673">PTGPDHKGPDPTPVVNDIPVPSFAKFKREGTNSNNSSNKLRATPPPTPVLTPTILTNILELNMESVRQVLVADNPTPLASQYYQEADLFYVFNSVANNFIQYTQLHPASTQAKLDAHVTFFMNLQWAFRGKC</sequence>
<dbReference type="EMBL" id="LAVV01000352">
    <property type="protein sequence ID" value="KNZ64415.1"/>
    <property type="molecule type" value="Genomic_DNA"/>
</dbReference>
<feature type="compositionally biased region" description="Polar residues" evidence="1">
    <location>
        <begin position="31"/>
        <end position="40"/>
    </location>
</feature>
<dbReference type="AlphaFoldDB" id="A0A0L6VVZ1"/>
<comment type="caution">
    <text evidence="2">The sequence shown here is derived from an EMBL/GenBank/DDBJ whole genome shotgun (WGS) entry which is preliminary data.</text>
</comment>
<evidence type="ECO:0000256" key="1">
    <source>
        <dbReference type="SAM" id="MobiDB-lite"/>
    </source>
</evidence>
<evidence type="ECO:0000313" key="3">
    <source>
        <dbReference type="Proteomes" id="UP000037035"/>
    </source>
</evidence>
<keyword evidence="3" id="KW-1185">Reference proteome</keyword>
<evidence type="ECO:0000313" key="2">
    <source>
        <dbReference type="EMBL" id="KNZ64415.1"/>
    </source>
</evidence>
<proteinExistence type="predicted"/>